<protein>
    <submittedName>
        <fullName evidence="1">Uncharacterized protein</fullName>
    </submittedName>
</protein>
<gene>
    <name evidence="1" type="ORF">SVUK_LOCUS12822</name>
</gene>
<proteinExistence type="predicted"/>
<name>A0A3P7JHR8_STRVU</name>
<organism evidence="1 2">
    <name type="scientific">Strongylus vulgaris</name>
    <name type="common">Blood worm</name>
    <dbReference type="NCBI Taxonomy" id="40348"/>
    <lineage>
        <taxon>Eukaryota</taxon>
        <taxon>Metazoa</taxon>
        <taxon>Ecdysozoa</taxon>
        <taxon>Nematoda</taxon>
        <taxon>Chromadorea</taxon>
        <taxon>Rhabditida</taxon>
        <taxon>Rhabditina</taxon>
        <taxon>Rhabditomorpha</taxon>
        <taxon>Strongyloidea</taxon>
        <taxon>Strongylidae</taxon>
        <taxon>Strongylus</taxon>
    </lineage>
</organism>
<sequence length="90" mass="9940">MMLVTPIMTPVTPLQPAAVAYPGYTSDSSVHSTLTRDKETVKKPSRNIKINYNKTDPHINTPEMCYPDEVHRASYKDPAAAVRSPPSEPS</sequence>
<dbReference type="AlphaFoldDB" id="A0A3P7JHR8"/>
<evidence type="ECO:0000313" key="2">
    <source>
        <dbReference type="Proteomes" id="UP000270094"/>
    </source>
</evidence>
<reference evidence="1 2" key="1">
    <citation type="submission" date="2018-11" db="EMBL/GenBank/DDBJ databases">
        <authorList>
            <consortium name="Pathogen Informatics"/>
        </authorList>
    </citation>
    <scope>NUCLEOTIDE SEQUENCE [LARGE SCALE GENOMIC DNA]</scope>
</reference>
<dbReference type="EMBL" id="UYYB01100258">
    <property type="protein sequence ID" value="VDM77824.1"/>
    <property type="molecule type" value="Genomic_DNA"/>
</dbReference>
<evidence type="ECO:0000313" key="1">
    <source>
        <dbReference type="EMBL" id="VDM77824.1"/>
    </source>
</evidence>
<keyword evidence="2" id="KW-1185">Reference proteome</keyword>
<accession>A0A3P7JHR8</accession>
<dbReference type="Proteomes" id="UP000270094">
    <property type="component" value="Unassembled WGS sequence"/>
</dbReference>